<protein>
    <recommendedName>
        <fullName evidence="1">Amidase domain-containing protein</fullName>
    </recommendedName>
</protein>
<dbReference type="InterPro" id="IPR036928">
    <property type="entry name" value="AS_sf"/>
</dbReference>
<feature type="domain" description="Amidase" evidence="1">
    <location>
        <begin position="3"/>
        <end position="187"/>
    </location>
</feature>
<dbReference type="PANTHER" id="PTHR42678">
    <property type="entry name" value="AMIDASE"/>
    <property type="match status" value="1"/>
</dbReference>
<dbReference type="Pfam" id="PF01425">
    <property type="entry name" value="Amidase"/>
    <property type="match status" value="1"/>
</dbReference>
<reference evidence="2 3" key="1">
    <citation type="journal article" date="2024" name="Commun. Biol.">
        <title>Comparative genomic analysis of thermophilic fungi reveals convergent evolutionary adaptations and gene losses.</title>
        <authorList>
            <person name="Steindorff A.S."/>
            <person name="Aguilar-Pontes M.V."/>
            <person name="Robinson A.J."/>
            <person name="Andreopoulos B."/>
            <person name="LaButti K."/>
            <person name="Kuo A."/>
            <person name="Mondo S."/>
            <person name="Riley R."/>
            <person name="Otillar R."/>
            <person name="Haridas S."/>
            <person name="Lipzen A."/>
            <person name="Grimwood J."/>
            <person name="Schmutz J."/>
            <person name="Clum A."/>
            <person name="Reid I.D."/>
            <person name="Moisan M.C."/>
            <person name="Butler G."/>
            <person name="Nguyen T.T.M."/>
            <person name="Dewar K."/>
            <person name="Conant G."/>
            <person name="Drula E."/>
            <person name="Henrissat B."/>
            <person name="Hansel C."/>
            <person name="Singer S."/>
            <person name="Hutchinson M.I."/>
            <person name="de Vries R.P."/>
            <person name="Natvig D.O."/>
            <person name="Powell A.J."/>
            <person name="Tsang A."/>
            <person name="Grigoriev I.V."/>
        </authorList>
    </citation>
    <scope>NUCLEOTIDE SEQUENCE [LARGE SCALE GENOMIC DNA]</scope>
    <source>
        <strain evidence="2 3">CBS 494.80</strain>
    </source>
</reference>
<keyword evidence="3" id="KW-1185">Reference proteome</keyword>
<dbReference type="InterPro" id="IPR023631">
    <property type="entry name" value="Amidase_dom"/>
</dbReference>
<gene>
    <name evidence="2" type="ORF">VTL71DRAFT_5072</name>
</gene>
<evidence type="ECO:0000313" key="3">
    <source>
        <dbReference type="Proteomes" id="UP001595075"/>
    </source>
</evidence>
<organism evidence="2 3">
    <name type="scientific">Oculimacula yallundae</name>
    <dbReference type="NCBI Taxonomy" id="86028"/>
    <lineage>
        <taxon>Eukaryota</taxon>
        <taxon>Fungi</taxon>
        <taxon>Dikarya</taxon>
        <taxon>Ascomycota</taxon>
        <taxon>Pezizomycotina</taxon>
        <taxon>Leotiomycetes</taxon>
        <taxon>Helotiales</taxon>
        <taxon>Ploettnerulaceae</taxon>
        <taxon>Oculimacula</taxon>
    </lineage>
</organism>
<accession>A0ABR4C0Q7</accession>
<dbReference type="Gene3D" id="3.90.1300.10">
    <property type="entry name" value="Amidase signature (AS) domain"/>
    <property type="match status" value="1"/>
</dbReference>
<evidence type="ECO:0000313" key="2">
    <source>
        <dbReference type="EMBL" id="KAL2063267.1"/>
    </source>
</evidence>
<dbReference type="SUPFAM" id="SSF75304">
    <property type="entry name" value="Amidase signature (AS) enzymes"/>
    <property type="match status" value="1"/>
</dbReference>
<evidence type="ECO:0000259" key="1">
    <source>
        <dbReference type="Pfam" id="PF01425"/>
    </source>
</evidence>
<comment type="caution">
    <text evidence="2">The sequence shown here is derived from an EMBL/GenBank/DDBJ whole genome shotgun (WGS) entry which is preliminary data.</text>
</comment>
<sequence length="391" mass="42834">MVAIVLGKTNLNEFVGTKGEYPNPNGWSALHGQTTGAYMVREPDQNKFGRGHPCGSSTGSVVGVSAGYAPIALRTESYGSIVMLATCAVLYGLKLAFNSVDMTGIARIFKNKDAVGALARSLHDVAVVTEALLKPEYRQKISPQGPLTDFLTKAFKGLRIGVLDPRVWKYPANTPEKIVKEMHENLEVVIGKIGNEPDVHVEYPVSIQLLSDIEVEGKPALGMILRESLPVAKQAFEDWFHEAEVEGITTLEDLIEFNEDHASVEFDEEHPDQGQLLRASRNPPSKELYEKAVFHSRHVVKDQGIDKLFKEKNLNLLACSMDALVRNTAAAAAGMVIMAQSGSEGLMLPFMSAMEAHFPPREIPKRLLEEQQDVTRSAPQVAAGSLFARTK</sequence>
<dbReference type="PANTHER" id="PTHR42678:SF34">
    <property type="entry name" value="OS04G0183300 PROTEIN"/>
    <property type="match status" value="1"/>
</dbReference>
<dbReference type="EMBL" id="JAZHXI010000015">
    <property type="protein sequence ID" value="KAL2063267.1"/>
    <property type="molecule type" value="Genomic_DNA"/>
</dbReference>
<name>A0ABR4C0Q7_9HELO</name>
<proteinExistence type="predicted"/>
<dbReference type="Proteomes" id="UP001595075">
    <property type="component" value="Unassembled WGS sequence"/>
</dbReference>